<gene>
    <name evidence="2" type="ORF">FHR34_001052</name>
</gene>
<dbReference type="Pfam" id="PF11716">
    <property type="entry name" value="MDMPI_N"/>
    <property type="match status" value="1"/>
</dbReference>
<reference evidence="2 3" key="1">
    <citation type="submission" date="2020-08" db="EMBL/GenBank/DDBJ databases">
        <title>Sequencing the genomes of 1000 actinobacteria strains.</title>
        <authorList>
            <person name="Klenk H.-P."/>
        </authorList>
    </citation>
    <scope>NUCLEOTIDE SEQUENCE [LARGE SCALE GENOMIC DNA]</scope>
    <source>
        <strain evidence="2 3">DSM 41654</strain>
    </source>
</reference>
<dbReference type="SUPFAM" id="SSF109854">
    <property type="entry name" value="DinB/YfiT-like putative metalloenzymes"/>
    <property type="match status" value="1"/>
</dbReference>
<evidence type="ECO:0000313" key="2">
    <source>
        <dbReference type="EMBL" id="MBB4922059.1"/>
    </source>
</evidence>
<keyword evidence="3" id="KW-1185">Reference proteome</keyword>
<dbReference type="RefSeq" id="WP_184934295.1">
    <property type="nucleotide sequence ID" value="NZ_JACHJV010000001.1"/>
</dbReference>
<dbReference type="GO" id="GO:0046872">
    <property type="term" value="F:metal ion binding"/>
    <property type="evidence" value="ECO:0007669"/>
    <property type="project" value="InterPro"/>
</dbReference>
<accession>A0A7W7QYK0</accession>
<dbReference type="Gene3D" id="1.20.120.450">
    <property type="entry name" value="dinb family like domain"/>
    <property type="match status" value="1"/>
</dbReference>
<sequence length="283" mass="30490">MDQSERAAVRQALAETGPRLVQLLRRSDPDALVAGSQWRVAEVAAHLGHVFTGFTEAAIGNSAQYARYVPDEQDFHIRLAAVNASLVQELADSAPGGQLGAAITMIEEGVVAFLAATAPLAPDAALYTPWYGLGVTRTTDTLTALALCELLVHGLDIARTVAAPWTIRHAEATVVAPELFARMLPLMLTDAGRAATVSYRISWRGAPRSTPDLVVRFAEGTVAIGPPAPAERVDCRLWVDPVAFLLVGYGRSTTRREVLTGNLLAWGRRPWVATRFPSLFCRP</sequence>
<evidence type="ECO:0000313" key="3">
    <source>
        <dbReference type="Proteomes" id="UP000540506"/>
    </source>
</evidence>
<dbReference type="Proteomes" id="UP000540506">
    <property type="component" value="Unassembled WGS sequence"/>
</dbReference>
<dbReference type="InterPro" id="IPR034660">
    <property type="entry name" value="DinB/YfiT-like"/>
</dbReference>
<protein>
    <recommendedName>
        <fullName evidence="1">Mycothiol-dependent maleylpyruvate isomerase metal-binding domain-containing protein</fullName>
    </recommendedName>
</protein>
<name>A0A7W7QYK0_KITKI</name>
<dbReference type="AlphaFoldDB" id="A0A7W7QYK0"/>
<organism evidence="2 3">
    <name type="scientific">Kitasatospora kifunensis</name>
    <name type="common">Streptomyces kifunensis</name>
    <dbReference type="NCBI Taxonomy" id="58351"/>
    <lineage>
        <taxon>Bacteria</taxon>
        <taxon>Bacillati</taxon>
        <taxon>Actinomycetota</taxon>
        <taxon>Actinomycetes</taxon>
        <taxon>Kitasatosporales</taxon>
        <taxon>Streptomycetaceae</taxon>
        <taxon>Kitasatospora</taxon>
    </lineage>
</organism>
<feature type="domain" description="Mycothiol-dependent maleylpyruvate isomerase metal-binding" evidence="1">
    <location>
        <begin position="12"/>
        <end position="158"/>
    </location>
</feature>
<evidence type="ECO:0000259" key="1">
    <source>
        <dbReference type="Pfam" id="PF11716"/>
    </source>
</evidence>
<comment type="caution">
    <text evidence="2">The sequence shown here is derived from an EMBL/GenBank/DDBJ whole genome shotgun (WGS) entry which is preliminary data.</text>
</comment>
<dbReference type="EMBL" id="JACHJV010000001">
    <property type="protein sequence ID" value="MBB4922059.1"/>
    <property type="molecule type" value="Genomic_DNA"/>
</dbReference>
<dbReference type="InterPro" id="IPR024344">
    <property type="entry name" value="MDMPI_metal-binding"/>
</dbReference>
<proteinExistence type="predicted"/>